<comment type="caution">
    <text evidence="3">The sequence shown here is derived from an EMBL/GenBank/DDBJ whole genome shotgun (WGS) entry which is preliminary data.</text>
</comment>
<accession>A0A918IV84</accession>
<dbReference type="GO" id="GO:0000166">
    <property type="term" value="F:nucleotide binding"/>
    <property type="evidence" value="ECO:0007669"/>
    <property type="project" value="InterPro"/>
</dbReference>
<name>A0A918IV84_9FLAO</name>
<proteinExistence type="predicted"/>
<dbReference type="Gene3D" id="3.40.50.720">
    <property type="entry name" value="NAD(P)-binding Rossmann-like Domain"/>
    <property type="match status" value="1"/>
</dbReference>
<dbReference type="InterPro" id="IPR055170">
    <property type="entry name" value="GFO_IDH_MocA-like_dom"/>
</dbReference>
<dbReference type="InterPro" id="IPR051450">
    <property type="entry name" value="Gfo/Idh/MocA_Oxidoreductases"/>
</dbReference>
<dbReference type="Pfam" id="PF22725">
    <property type="entry name" value="GFO_IDH_MocA_C3"/>
    <property type="match status" value="1"/>
</dbReference>
<gene>
    <name evidence="3" type="ORF">GCM10007383_18180</name>
</gene>
<protein>
    <recommendedName>
        <fullName evidence="5">Gfo/Idh/MocA family oxidoreductase</fullName>
    </recommendedName>
</protein>
<evidence type="ECO:0000313" key="3">
    <source>
        <dbReference type="EMBL" id="GGW33459.1"/>
    </source>
</evidence>
<dbReference type="Pfam" id="PF01408">
    <property type="entry name" value="GFO_IDH_MocA"/>
    <property type="match status" value="1"/>
</dbReference>
<dbReference type="PANTHER" id="PTHR43377">
    <property type="entry name" value="BILIVERDIN REDUCTASE A"/>
    <property type="match status" value="1"/>
</dbReference>
<keyword evidence="4" id="KW-1185">Reference proteome</keyword>
<dbReference type="InterPro" id="IPR000683">
    <property type="entry name" value="Gfo/Idh/MocA-like_OxRdtase_N"/>
</dbReference>
<feature type="domain" description="Gfo/Idh/MocA-like oxidoreductase N-terminal" evidence="1">
    <location>
        <begin position="40"/>
        <end position="154"/>
    </location>
</feature>
<evidence type="ECO:0000259" key="2">
    <source>
        <dbReference type="Pfam" id="PF22725"/>
    </source>
</evidence>
<dbReference type="Gene3D" id="3.30.360.10">
    <property type="entry name" value="Dihydrodipicolinate Reductase, domain 2"/>
    <property type="match status" value="1"/>
</dbReference>
<sequence length="374" mass="42244">MDHCMKIFKLLGLPFLVLLLYLNPLSLTGQSTKEPLRLGVAGLSHDHVHWILSRPDKGDIQIVGIVESNKELVARHAKHYGFSMDLVFNSMEEMISQVNPQAVAAFGSIYDHLAVVEACAPKGIHVMVEKPLAVSMDHANKMKSLAKKHNIHLLTNYETTWYASNHRVYEMVQSNKIGELRKIVVHDGHEGPKEIGVSKEFLEWLTDPKLNGAGALTDFGCYGANLITWLTKGERPEAVMALTQTMKPEIYPKVDDEATIILRYPKMQGIIQASWNWPFSRKDMEVYGNTGYLISDNGTDMRFRYKNDKSEQKARLEPLTDPYKDPFSLLVAVINNEIILQDHDLPALENNMLVVEILEAAKKSAHTGEWINLK</sequence>
<feature type="domain" description="GFO/IDH/MocA-like oxidoreductase" evidence="2">
    <location>
        <begin position="167"/>
        <end position="293"/>
    </location>
</feature>
<reference evidence="3" key="1">
    <citation type="journal article" date="2014" name="Int. J. Syst. Evol. Microbiol.">
        <title>Complete genome sequence of Corynebacterium casei LMG S-19264T (=DSM 44701T), isolated from a smear-ripened cheese.</title>
        <authorList>
            <consortium name="US DOE Joint Genome Institute (JGI-PGF)"/>
            <person name="Walter F."/>
            <person name="Albersmeier A."/>
            <person name="Kalinowski J."/>
            <person name="Ruckert C."/>
        </authorList>
    </citation>
    <scope>NUCLEOTIDE SEQUENCE</scope>
    <source>
        <strain evidence="3">KCTC 12113</strain>
    </source>
</reference>
<dbReference type="EMBL" id="BMWP01000010">
    <property type="protein sequence ID" value="GGW33459.1"/>
    <property type="molecule type" value="Genomic_DNA"/>
</dbReference>
<evidence type="ECO:0008006" key="5">
    <source>
        <dbReference type="Google" id="ProtNLM"/>
    </source>
</evidence>
<dbReference type="InterPro" id="IPR036291">
    <property type="entry name" value="NAD(P)-bd_dom_sf"/>
</dbReference>
<dbReference type="Proteomes" id="UP000634668">
    <property type="component" value="Unassembled WGS sequence"/>
</dbReference>
<organism evidence="3 4">
    <name type="scientific">Arenibacter certesii</name>
    <dbReference type="NCBI Taxonomy" id="228955"/>
    <lineage>
        <taxon>Bacteria</taxon>
        <taxon>Pseudomonadati</taxon>
        <taxon>Bacteroidota</taxon>
        <taxon>Flavobacteriia</taxon>
        <taxon>Flavobacteriales</taxon>
        <taxon>Flavobacteriaceae</taxon>
        <taxon>Arenibacter</taxon>
    </lineage>
</organism>
<evidence type="ECO:0000259" key="1">
    <source>
        <dbReference type="Pfam" id="PF01408"/>
    </source>
</evidence>
<dbReference type="SUPFAM" id="SSF55347">
    <property type="entry name" value="Glyceraldehyde-3-phosphate dehydrogenase-like, C-terminal domain"/>
    <property type="match status" value="1"/>
</dbReference>
<dbReference type="SUPFAM" id="SSF51735">
    <property type="entry name" value="NAD(P)-binding Rossmann-fold domains"/>
    <property type="match status" value="1"/>
</dbReference>
<reference evidence="3" key="2">
    <citation type="submission" date="2020-09" db="EMBL/GenBank/DDBJ databases">
        <authorList>
            <person name="Sun Q."/>
            <person name="Kim S."/>
        </authorList>
    </citation>
    <scope>NUCLEOTIDE SEQUENCE</scope>
    <source>
        <strain evidence="3">KCTC 12113</strain>
    </source>
</reference>
<dbReference type="AlphaFoldDB" id="A0A918IV84"/>
<dbReference type="PANTHER" id="PTHR43377:SF1">
    <property type="entry name" value="BILIVERDIN REDUCTASE A"/>
    <property type="match status" value="1"/>
</dbReference>
<evidence type="ECO:0000313" key="4">
    <source>
        <dbReference type="Proteomes" id="UP000634668"/>
    </source>
</evidence>